<name>A0ABU9E442_9BACT</name>
<dbReference type="InterPro" id="IPR011059">
    <property type="entry name" value="Metal-dep_hydrolase_composite"/>
</dbReference>
<keyword evidence="3" id="KW-1185">Reference proteome</keyword>
<dbReference type="EMBL" id="JBBHLI010000001">
    <property type="protein sequence ID" value="MEK9499500.1"/>
    <property type="molecule type" value="Genomic_DNA"/>
</dbReference>
<evidence type="ECO:0000259" key="1">
    <source>
        <dbReference type="Pfam" id="PF01979"/>
    </source>
</evidence>
<organism evidence="2 3">
    <name type="scientific">Gaopeijia maritima</name>
    <dbReference type="NCBI Taxonomy" id="3119007"/>
    <lineage>
        <taxon>Bacteria</taxon>
        <taxon>Pseudomonadati</taxon>
        <taxon>Gemmatimonadota</taxon>
        <taxon>Longimicrobiia</taxon>
        <taxon>Gaopeijiales</taxon>
        <taxon>Gaopeijiaceae</taxon>
        <taxon>Gaopeijia</taxon>
    </lineage>
</organism>
<accession>A0ABU9E442</accession>
<dbReference type="Gene3D" id="3.30.110.90">
    <property type="entry name" value="Amidohydrolase"/>
    <property type="match status" value="2"/>
</dbReference>
<dbReference type="Pfam" id="PF01979">
    <property type="entry name" value="Amidohydro_1"/>
    <property type="match status" value="1"/>
</dbReference>
<dbReference type="Proteomes" id="UP001484239">
    <property type="component" value="Unassembled WGS sequence"/>
</dbReference>
<dbReference type="PANTHER" id="PTHR43135">
    <property type="entry name" value="ALPHA-D-RIBOSE 1-METHYLPHOSPHONATE 5-TRIPHOSPHATE DIPHOSPHATASE"/>
    <property type="match status" value="1"/>
</dbReference>
<dbReference type="SUPFAM" id="SSF51338">
    <property type="entry name" value="Composite domain of metallo-dependent hydrolases"/>
    <property type="match status" value="1"/>
</dbReference>
<dbReference type="InterPro" id="IPR032466">
    <property type="entry name" value="Metal_Hydrolase"/>
</dbReference>
<sequence length="511" mass="53614">MRSTSLLAAGVGRVRAVRASVVRAGAVRVRAGRAIVSAAIALAAVLLSACGSGDSGAAAPASADLVIEGVTVVDAVNGVREGRTVVVDDGRITAVLAADDPEADAVEATERVDGTGRVLIPGLWDFHVHLTYDMRFTEAMPGLFLAHGVTSIRDTGGILDLVLPVVAELEAEGATAPRVWFAGPLLDGADVVYDGENRSALGIGTPDVDAARANIAALADAGVDFVKIYEMVTPEVFDALASEASARGLPIDGHVPLSMLARDVGPRVQSLEHLRNIELDCAAGAESLLEARLALLENPDGVPGADLRSRMHSDQRVPAILDHDPARCAEVIEALSETVMVPTLRLNAMGLVSPFERDDWWATLPRLPDAAEIDWRDAGERARGGPPQRDTVHGSYSMRLIGEMNAAGVPVAAGTDTPIGYAIPGYSLHSELEMLVRSGLTPQEALFAATVRPAEWFGLEGELGLVAEGYLADLVLLSANPLDDITAVRGVEAVVTKGELLTRAELDALMR</sequence>
<evidence type="ECO:0000313" key="2">
    <source>
        <dbReference type="EMBL" id="MEK9499500.1"/>
    </source>
</evidence>
<dbReference type="PANTHER" id="PTHR43135:SF3">
    <property type="entry name" value="ALPHA-D-RIBOSE 1-METHYLPHOSPHONATE 5-TRIPHOSPHATE DIPHOSPHATASE"/>
    <property type="match status" value="1"/>
</dbReference>
<feature type="domain" description="Amidohydrolase-related" evidence="1">
    <location>
        <begin position="401"/>
        <end position="500"/>
    </location>
</feature>
<comment type="caution">
    <text evidence="2">The sequence shown here is derived from an EMBL/GenBank/DDBJ whole genome shotgun (WGS) entry which is preliminary data.</text>
</comment>
<reference evidence="2 3" key="1">
    <citation type="submission" date="2024-02" db="EMBL/GenBank/DDBJ databases">
        <title>A novel Gemmatimonadota bacterium.</title>
        <authorList>
            <person name="Du Z.-J."/>
            <person name="Ye Y.-Q."/>
        </authorList>
    </citation>
    <scope>NUCLEOTIDE SEQUENCE [LARGE SCALE GENOMIC DNA]</scope>
    <source>
        <strain evidence="2 3">DH-20</strain>
    </source>
</reference>
<evidence type="ECO:0000313" key="3">
    <source>
        <dbReference type="Proteomes" id="UP001484239"/>
    </source>
</evidence>
<protein>
    <submittedName>
        <fullName evidence="2">Amidohydrolase family protein</fullName>
    </submittedName>
</protein>
<dbReference type="Gene3D" id="3.40.50.10910">
    <property type="entry name" value="Amidohydrolase"/>
    <property type="match status" value="1"/>
</dbReference>
<dbReference type="SUPFAM" id="SSF51556">
    <property type="entry name" value="Metallo-dependent hydrolases"/>
    <property type="match status" value="1"/>
</dbReference>
<dbReference type="InterPro" id="IPR051781">
    <property type="entry name" value="Metallo-dep_Hydrolase"/>
</dbReference>
<dbReference type="Gene3D" id="1.20.58.520">
    <property type="entry name" value="Amidohydrolase"/>
    <property type="match status" value="1"/>
</dbReference>
<proteinExistence type="predicted"/>
<dbReference type="InterPro" id="IPR006680">
    <property type="entry name" value="Amidohydro-rel"/>
</dbReference>
<gene>
    <name evidence="2" type="ORF">WI372_00720</name>
</gene>
<dbReference type="Gene3D" id="2.30.40.10">
    <property type="entry name" value="Urease, subunit C, domain 1"/>
    <property type="match status" value="2"/>
</dbReference>